<evidence type="ECO:0000313" key="2">
    <source>
        <dbReference type="Proteomes" id="UP001055811"/>
    </source>
</evidence>
<proteinExistence type="predicted"/>
<dbReference type="EMBL" id="CM042017">
    <property type="protein sequence ID" value="KAI3690973.1"/>
    <property type="molecule type" value="Genomic_DNA"/>
</dbReference>
<comment type="caution">
    <text evidence="1">The sequence shown here is derived from an EMBL/GenBank/DDBJ whole genome shotgun (WGS) entry which is preliminary data.</text>
</comment>
<accession>A0ACB8Z027</accession>
<evidence type="ECO:0000313" key="1">
    <source>
        <dbReference type="EMBL" id="KAI3690973.1"/>
    </source>
</evidence>
<protein>
    <submittedName>
        <fullName evidence="1">Uncharacterized protein</fullName>
    </submittedName>
</protein>
<sequence length="174" mass="18624">MVDDSTTPDPNPIPTVVMDPPTETIHNIPLPGGDSWPTSPSPQMFEKGWSKDKRRRVNGPTLVPDNDPVCRMLELYVWPPLHSLNKAQGSWSIPDLNCTVSNHDRSSSNSILSGGPSSNDVSSLLKVDGEVGFQIYPKEPIVAEIVNDGAPIAGIEDGNDGGRKNGVGGSETIQ</sequence>
<dbReference type="Proteomes" id="UP001055811">
    <property type="component" value="Linkage Group LG09"/>
</dbReference>
<name>A0ACB8Z027_CICIN</name>
<reference evidence="2" key="1">
    <citation type="journal article" date="2022" name="Mol. Ecol. Resour.">
        <title>The genomes of chicory, endive, great burdock and yacon provide insights into Asteraceae palaeo-polyploidization history and plant inulin production.</title>
        <authorList>
            <person name="Fan W."/>
            <person name="Wang S."/>
            <person name="Wang H."/>
            <person name="Wang A."/>
            <person name="Jiang F."/>
            <person name="Liu H."/>
            <person name="Zhao H."/>
            <person name="Xu D."/>
            <person name="Zhang Y."/>
        </authorList>
    </citation>
    <scope>NUCLEOTIDE SEQUENCE [LARGE SCALE GENOMIC DNA]</scope>
    <source>
        <strain evidence="2">cv. Punajuju</strain>
    </source>
</reference>
<reference evidence="1 2" key="2">
    <citation type="journal article" date="2022" name="Mol. Ecol. Resour.">
        <title>The genomes of chicory, endive, great burdock and yacon provide insights into Asteraceae paleo-polyploidization history and plant inulin production.</title>
        <authorList>
            <person name="Fan W."/>
            <person name="Wang S."/>
            <person name="Wang H."/>
            <person name="Wang A."/>
            <person name="Jiang F."/>
            <person name="Liu H."/>
            <person name="Zhao H."/>
            <person name="Xu D."/>
            <person name="Zhang Y."/>
        </authorList>
    </citation>
    <scope>NUCLEOTIDE SEQUENCE [LARGE SCALE GENOMIC DNA]</scope>
    <source>
        <strain evidence="2">cv. Punajuju</strain>
        <tissue evidence="1">Leaves</tissue>
    </source>
</reference>
<keyword evidence="2" id="KW-1185">Reference proteome</keyword>
<organism evidence="1 2">
    <name type="scientific">Cichorium intybus</name>
    <name type="common">Chicory</name>
    <dbReference type="NCBI Taxonomy" id="13427"/>
    <lineage>
        <taxon>Eukaryota</taxon>
        <taxon>Viridiplantae</taxon>
        <taxon>Streptophyta</taxon>
        <taxon>Embryophyta</taxon>
        <taxon>Tracheophyta</taxon>
        <taxon>Spermatophyta</taxon>
        <taxon>Magnoliopsida</taxon>
        <taxon>eudicotyledons</taxon>
        <taxon>Gunneridae</taxon>
        <taxon>Pentapetalae</taxon>
        <taxon>asterids</taxon>
        <taxon>campanulids</taxon>
        <taxon>Asterales</taxon>
        <taxon>Asteraceae</taxon>
        <taxon>Cichorioideae</taxon>
        <taxon>Cichorieae</taxon>
        <taxon>Cichoriinae</taxon>
        <taxon>Cichorium</taxon>
    </lineage>
</organism>
<gene>
    <name evidence="1" type="ORF">L2E82_49186</name>
</gene>